<dbReference type="InterPro" id="IPR035919">
    <property type="entry name" value="EAL_sf"/>
</dbReference>
<keyword evidence="2" id="KW-0812">Transmembrane</keyword>
<dbReference type="PROSITE" id="PS50887">
    <property type="entry name" value="GGDEF"/>
    <property type="match status" value="1"/>
</dbReference>
<dbReference type="NCBIfam" id="TIGR00254">
    <property type="entry name" value="GGDEF"/>
    <property type="match status" value="1"/>
</dbReference>
<dbReference type="InterPro" id="IPR001633">
    <property type="entry name" value="EAL_dom"/>
</dbReference>
<dbReference type="Proteomes" id="UP000017746">
    <property type="component" value="Chromosome"/>
</dbReference>
<dbReference type="InterPro" id="IPR050706">
    <property type="entry name" value="Cyclic-di-GMP_PDE-like"/>
</dbReference>
<dbReference type="eggNOG" id="COG5001">
    <property type="taxonomic scope" value="Bacteria"/>
</dbReference>
<dbReference type="CDD" id="cd01949">
    <property type="entry name" value="GGDEF"/>
    <property type="match status" value="1"/>
</dbReference>
<dbReference type="SMART" id="SM00052">
    <property type="entry name" value="EAL"/>
    <property type="match status" value="1"/>
</dbReference>
<dbReference type="STRING" id="1246995.AFR_05540"/>
<dbReference type="Pfam" id="PF00990">
    <property type="entry name" value="GGDEF"/>
    <property type="match status" value="1"/>
</dbReference>
<feature type="transmembrane region" description="Helical" evidence="2">
    <location>
        <begin position="217"/>
        <end position="240"/>
    </location>
</feature>
<dbReference type="KEGG" id="afs:AFR_05540"/>
<evidence type="ECO:0008006" key="7">
    <source>
        <dbReference type="Google" id="ProtNLM"/>
    </source>
</evidence>
<dbReference type="Gene3D" id="3.20.20.450">
    <property type="entry name" value="EAL domain"/>
    <property type="match status" value="1"/>
</dbReference>
<accession>U5VRF4</accession>
<feature type="transmembrane region" description="Helical" evidence="2">
    <location>
        <begin position="141"/>
        <end position="159"/>
    </location>
</feature>
<dbReference type="PROSITE" id="PS50883">
    <property type="entry name" value="EAL"/>
    <property type="match status" value="1"/>
</dbReference>
<reference evidence="5 6" key="1">
    <citation type="journal article" date="2014" name="J. Biotechnol.">
        <title>Complete genome sequence of the actinobacterium Actinoplanes friuliensis HAG 010964, producer of the lipopeptide antibiotic friulimycin.</title>
        <authorList>
            <person name="Ruckert C."/>
            <person name="Szczepanowski R."/>
            <person name="Albersmeier A."/>
            <person name="Goesmann A."/>
            <person name="Fischer N."/>
            <person name="Steinkamper A."/>
            <person name="Puhler A."/>
            <person name="Biener R."/>
            <person name="Schwartz D."/>
            <person name="Kalinowski J."/>
        </authorList>
    </citation>
    <scope>NUCLEOTIDE SEQUENCE [LARGE SCALE GENOMIC DNA]</scope>
    <source>
        <strain evidence="5 6">DSM 7358</strain>
    </source>
</reference>
<dbReference type="HOGENOM" id="CLU_000445_70_49_11"/>
<dbReference type="InterPro" id="IPR000160">
    <property type="entry name" value="GGDEF_dom"/>
</dbReference>
<name>U5VRF4_9ACTN</name>
<keyword evidence="2" id="KW-0472">Membrane</keyword>
<keyword evidence="2" id="KW-1133">Transmembrane helix</keyword>
<dbReference type="PANTHER" id="PTHR33121">
    <property type="entry name" value="CYCLIC DI-GMP PHOSPHODIESTERASE PDEF"/>
    <property type="match status" value="1"/>
</dbReference>
<gene>
    <name evidence="5" type="ORF">AFR_05540</name>
</gene>
<feature type="transmembrane region" description="Helical" evidence="2">
    <location>
        <begin position="171"/>
        <end position="196"/>
    </location>
</feature>
<dbReference type="InterPro" id="IPR029787">
    <property type="entry name" value="Nucleotide_cyclase"/>
</dbReference>
<feature type="domain" description="GGDEF" evidence="4">
    <location>
        <begin position="426"/>
        <end position="575"/>
    </location>
</feature>
<evidence type="ECO:0000313" key="5">
    <source>
        <dbReference type="EMBL" id="AGZ39397.1"/>
    </source>
</evidence>
<dbReference type="Pfam" id="PF00563">
    <property type="entry name" value="EAL"/>
    <property type="match status" value="1"/>
</dbReference>
<feature type="region of interest" description="Disordered" evidence="1">
    <location>
        <begin position="1"/>
        <end position="22"/>
    </location>
</feature>
<dbReference type="InterPro" id="IPR043128">
    <property type="entry name" value="Rev_trsase/Diguanyl_cyclase"/>
</dbReference>
<dbReference type="CDD" id="cd01948">
    <property type="entry name" value="EAL"/>
    <property type="match status" value="1"/>
</dbReference>
<evidence type="ECO:0000259" key="4">
    <source>
        <dbReference type="PROSITE" id="PS50887"/>
    </source>
</evidence>
<dbReference type="GO" id="GO:0071111">
    <property type="term" value="F:cyclic-guanylate-specific phosphodiesterase activity"/>
    <property type="evidence" value="ECO:0007669"/>
    <property type="project" value="InterPro"/>
</dbReference>
<feature type="transmembrane region" description="Helical" evidence="2">
    <location>
        <begin position="31"/>
        <end position="50"/>
    </location>
</feature>
<sequence>MTPQPDPVTAGRRDRPSAKVGQVSRPKAGRVLTWTLVAVAVAAAVLGVVLPLPRPAIVDLSPVGGVGVAVLLVGAAQLARLRFRVGRGTVSISWGETAFIIGFALAPPGWLPVATLLGAAGAWLLITWLNDQRVVADLAHLAASLTLGASGATAVTYAITGPSAPMGSTRVQVGLITGAATYLLITLGLAVLTLSLHRDAPPAHIAVRALHAKLPMFVGNVLVGLLTIFALVNGPVWLLALPPSLWLLQRTYRYHLRAEEERRIWEAFARATRTLGGSSELAVAAAGLRGALDVFGARRVEIDVLQPHGGSPRRYAADGTAQDPTPGSLPGAVITRAMEVGGTPVGELTVWLAEPTLPVARDELAVSAYGDALAGALHDAAAHERLAQLEAKVAHDGVHDPLTGLANRSALIADGDAMLQTIHRDQQVALLLLDLNEFREVNGTLGHRAGDAMLCTVAERLTDLARDQEVVARLGDDEFAILLPTISTLTDSATPLHEAPVPLPRAVRRAREVVDQLGLPMEIGGVRLVTEVAVGVAVSPAGGTDLAELIRRAGIALDQAKELQVGVAAYDTARDASSTDHLALPAELHDALTADDQLVLVLQPEVDLETGAPTGVEALIRWRHPRRGLLSPGDFIETIEHGELLGPFTRYVLDRALTAAADWNKSGLDLPVSVNVSARSLLDATFPAQVADALRRHHLDADQLVLEITESVAVSDQEVVDEVIAALREMGVQISVDDFGTGFSSLSFVTRVTVDELKVDRSFVTGMTDSPAAAAVVRGAVELGARLGARVVAEGVETTDQREALLALGCTSAQGYHFSRPLPADKIVAALHQLAEAAPSKIVPLRADGAS</sequence>
<dbReference type="OrthoDB" id="3218066at2"/>
<dbReference type="PATRIC" id="fig|1246995.3.peg.1124"/>
<dbReference type="Gene3D" id="3.30.70.270">
    <property type="match status" value="1"/>
</dbReference>
<dbReference type="AlphaFoldDB" id="U5VRF4"/>
<evidence type="ECO:0000256" key="1">
    <source>
        <dbReference type="SAM" id="MobiDB-lite"/>
    </source>
</evidence>
<evidence type="ECO:0000259" key="3">
    <source>
        <dbReference type="PROSITE" id="PS50883"/>
    </source>
</evidence>
<dbReference type="EMBL" id="CP006272">
    <property type="protein sequence ID" value="AGZ39397.1"/>
    <property type="molecule type" value="Genomic_DNA"/>
</dbReference>
<dbReference type="SMART" id="SM00267">
    <property type="entry name" value="GGDEF"/>
    <property type="match status" value="1"/>
</dbReference>
<evidence type="ECO:0000313" key="6">
    <source>
        <dbReference type="Proteomes" id="UP000017746"/>
    </source>
</evidence>
<feature type="domain" description="EAL" evidence="3">
    <location>
        <begin position="581"/>
        <end position="835"/>
    </location>
</feature>
<dbReference type="PANTHER" id="PTHR33121:SF70">
    <property type="entry name" value="SIGNALING PROTEIN YKOW"/>
    <property type="match status" value="1"/>
</dbReference>
<proteinExistence type="predicted"/>
<organism evidence="5 6">
    <name type="scientific">Actinoplanes friuliensis DSM 7358</name>
    <dbReference type="NCBI Taxonomy" id="1246995"/>
    <lineage>
        <taxon>Bacteria</taxon>
        <taxon>Bacillati</taxon>
        <taxon>Actinomycetota</taxon>
        <taxon>Actinomycetes</taxon>
        <taxon>Micromonosporales</taxon>
        <taxon>Micromonosporaceae</taxon>
        <taxon>Actinoplanes</taxon>
    </lineage>
</organism>
<dbReference type="SUPFAM" id="SSF141868">
    <property type="entry name" value="EAL domain-like"/>
    <property type="match status" value="1"/>
</dbReference>
<keyword evidence="6" id="KW-1185">Reference proteome</keyword>
<feature type="transmembrane region" description="Helical" evidence="2">
    <location>
        <begin position="111"/>
        <end position="129"/>
    </location>
</feature>
<feature type="transmembrane region" description="Helical" evidence="2">
    <location>
        <begin position="56"/>
        <end position="76"/>
    </location>
</feature>
<evidence type="ECO:0000256" key="2">
    <source>
        <dbReference type="SAM" id="Phobius"/>
    </source>
</evidence>
<protein>
    <recommendedName>
        <fullName evidence="7">Diguanylate cyclase/phosphodiesterase</fullName>
    </recommendedName>
</protein>
<dbReference type="SUPFAM" id="SSF55073">
    <property type="entry name" value="Nucleotide cyclase"/>
    <property type="match status" value="1"/>
</dbReference>